<feature type="compositionally biased region" description="Basic and acidic residues" evidence="1">
    <location>
        <begin position="98"/>
        <end position="108"/>
    </location>
</feature>
<name>A0A9J2PM28_ASCLU</name>
<dbReference type="PANTHER" id="PTHR38608:SF3">
    <property type="entry name" value="TNP_DDE_DOM DOMAIN-CONTAINING PROTEIN"/>
    <property type="match status" value="1"/>
</dbReference>
<evidence type="ECO:0000256" key="1">
    <source>
        <dbReference type="SAM" id="MobiDB-lite"/>
    </source>
</evidence>
<feature type="region of interest" description="Disordered" evidence="1">
    <location>
        <begin position="96"/>
        <end position="130"/>
    </location>
</feature>
<dbReference type="WBParaSite" id="ALUE_0001110501-mRNA-1">
    <property type="protein sequence ID" value="ALUE_0001110501-mRNA-1"/>
    <property type="gene ID" value="ALUE_0001110501"/>
</dbReference>
<protein>
    <submittedName>
        <fullName evidence="3">Uncharacterized protein</fullName>
    </submittedName>
</protein>
<accession>A0A9J2PM28</accession>
<reference evidence="3" key="1">
    <citation type="submission" date="2023-03" db="UniProtKB">
        <authorList>
            <consortium name="WormBaseParasite"/>
        </authorList>
    </citation>
    <scope>IDENTIFICATION</scope>
</reference>
<keyword evidence="2" id="KW-1185">Reference proteome</keyword>
<sequence length="130" mass="14663">MLGMMNSPNDGVDFYSEPENGMPVFDRKVDKPQVSYMKDGRKLLNGELETTHSPEIMWNNLITRSVAHKIHSSNINCITESTEGKDCCSTKISTRTTTNEKRLEKADDNAQQSPLSLPKSMQHSDRDSMI</sequence>
<evidence type="ECO:0000313" key="3">
    <source>
        <dbReference type="WBParaSite" id="ALUE_0001110501-mRNA-1"/>
    </source>
</evidence>
<proteinExistence type="predicted"/>
<organism evidence="2 3">
    <name type="scientific">Ascaris lumbricoides</name>
    <name type="common">Giant roundworm</name>
    <dbReference type="NCBI Taxonomy" id="6252"/>
    <lineage>
        <taxon>Eukaryota</taxon>
        <taxon>Metazoa</taxon>
        <taxon>Ecdysozoa</taxon>
        <taxon>Nematoda</taxon>
        <taxon>Chromadorea</taxon>
        <taxon>Rhabditida</taxon>
        <taxon>Spirurina</taxon>
        <taxon>Ascaridomorpha</taxon>
        <taxon>Ascaridoidea</taxon>
        <taxon>Ascarididae</taxon>
        <taxon>Ascaris</taxon>
    </lineage>
</organism>
<dbReference type="Proteomes" id="UP000036681">
    <property type="component" value="Unplaced"/>
</dbReference>
<feature type="compositionally biased region" description="Polar residues" evidence="1">
    <location>
        <begin position="109"/>
        <end position="121"/>
    </location>
</feature>
<dbReference type="AlphaFoldDB" id="A0A9J2PM28"/>
<evidence type="ECO:0000313" key="2">
    <source>
        <dbReference type="Proteomes" id="UP000036681"/>
    </source>
</evidence>
<dbReference type="PANTHER" id="PTHR38608">
    <property type="entry name" value="PROTEIN CBG07207"/>
    <property type="match status" value="1"/>
</dbReference>